<evidence type="ECO:0000256" key="7">
    <source>
        <dbReference type="ARBA" id="ARBA00022842"/>
    </source>
</evidence>
<dbReference type="InterPro" id="IPR010994">
    <property type="entry name" value="RuvA_2-like"/>
</dbReference>
<dbReference type="GO" id="GO:0006281">
    <property type="term" value="P:DNA repair"/>
    <property type="evidence" value="ECO:0007669"/>
    <property type="project" value="UniProtKB-KW"/>
</dbReference>
<evidence type="ECO:0000259" key="12">
    <source>
        <dbReference type="PROSITE" id="PS50172"/>
    </source>
</evidence>
<dbReference type="SUPFAM" id="SSF56091">
    <property type="entry name" value="DNA ligase/mRNA capping enzyme, catalytic domain"/>
    <property type="match status" value="1"/>
</dbReference>
<evidence type="ECO:0000256" key="10">
    <source>
        <dbReference type="ARBA" id="ARBA00034005"/>
    </source>
</evidence>
<dbReference type="InterPro" id="IPR001679">
    <property type="entry name" value="DNA_ligase"/>
</dbReference>
<feature type="binding site" evidence="11">
    <location>
        <position position="422"/>
    </location>
    <ligand>
        <name>Zn(2+)</name>
        <dbReference type="ChEBI" id="CHEBI:29105"/>
    </ligand>
</feature>
<dbReference type="EMBL" id="PVNK01000292">
    <property type="protein sequence ID" value="PRP90164.1"/>
    <property type="molecule type" value="Genomic_DNA"/>
</dbReference>
<evidence type="ECO:0000256" key="9">
    <source>
        <dbReference type="ARBA" id="ARBA00023204"/>
    </source>
</evidence>
<evidence type="ECO:0000313" key="13">
    <source>
        <dbReference type="EMBL" id="PRP90164.1"/>
    </source>
</evidence>
<name>A0A2S9XBD1_9BACT</name>
<dbReference type="Gene3D" id="1.10.150.20">
    <property type="entry name" value="5' to 3' exonuclease, C-terminal subdomain"/>
    <property type="match status" value="2"/>
</dbReference>
<keyword evidence="2 11" id="KW-0436">Ligase</keyword>
<dbReference type="Gene3D" id="2.40.50.140">
    <property type="entry name" value="Nucleic acid-binding proteins"/>
    <property type="match status" value="1"/>
</dbReference>
<feature type="binding site" evidence="11">
    <location>
        <position position="158"/>
    </location>
    <ligand>
        <name>NAD(+)</name>
        <dbReference type="ChEBI" id="CHEBI:57540"/>
    </ligand>
</feature>
<dbReference type="Gene3D" id="3.40.50.10190">
    <property type="entry name" value="BRCT domain"/>
    <property type="match status" value="1"/>
</dbReference>
<dbReference type="Pfam" id="PF01653">
    <property type="entry name" value="DNA_ligase_aden"/>
    <property type="match status" value="1"/>
</dbReference>
<dbReference type="InterPro" id="IPR004150">
    <property type="entry name" value="NAD_DNA_ligase_OB"/>
</dbReference>
<dbReference type="GO" id="GO:0003677">
    <property type="term" value="F:DNA binding"/>
    <property type="evidence" value="ECO:0007669"/>
    <property type="project" value="InterPro"/>
</dbReference>
<dbReference type="Pfam" id="PF00533">
    <property type="entry name" value="BRCT"/>
    <property type="match status" value="1"/>
</dbReference>
<gene>
    <name evidence="13" type="primary">ligA_2</name>
    <name evidence="11" type="synonym">ligA</name>
    <name evidence="13" type="ORF">ENSA5_66860</name>
</gene>
<feature type="binding site" evidence="11">
    <location>
        <position position="448"/>
    </location>
    <ligand>
        <name>Zn(2+)</name>
        <dbReference type="ChEBI" id="CHEBI:29105"/>
    </ligand>
</feature>
<evidence type="ECO:0000256" key="2">
    <source>
        <dbReference type="ARBA" id="ARBA00022598"/>
    </source>
</evidence>
<dbReference type="Proteomes" id="UP000237968">
    <property type="component" value="Unassembled WGS sequence"/>
</dbReference>
<dbReference type="Gene3D" id="1.10.287.610">
    <property type="entry name" value="Helix hairpin bin"/>
    <property type="match status" value="1"/>
</dbReference>
<evidence type="ECO:0000256" key="11">
    <source>
        <dbReference type="HAMAP-Rule" id="MF_01588"/>
    </source>
</evidence>
<dbReference type="InterPro" id="IPR012340">
    <property type="entry name" value="NA-bd_OB-fold"/>
</dbReference>
<feature type="binding site" evidence="11">
    <location>
        <begin position="51"/>
        <end position="55"/>
    </location>
    <ligand>
        <name>NAD(+)</name>
        <dbReference type="ChEBI" id="CHEBI:57540"/>
    </ligand>
</feature>
<keyword evidence="14" id="KW-1185">Reference proteome</keyword>
<feature type="binding site" evidence="11">
    <location>
        <position position="203"/>
    </location>
    <ligand>
        <name>NAD(+)</name>
        <dbReference type="ChEBI" id="CHEBI:57540"/>
    </ligand>
</feature>
<comment type="function">
    <text evidence="1 11">DNA ligase that catalyzes the formation of phosphodiester linkages between 5'-phosphoryl and 3'-hydroxyl groups in double-stranded DNA using NAD as a coenzyme and as the energy source for the reaction. It is essential for DNA replication and repair of damaged DNA.</text>
</comment>
<dbReference type="PROSITE" id="PS50172">
    <property type="entry name" value="BRCT"/>
    <property type="match status" value="1"/>
</dbReference>
<evidence type="ECO:0000313" key="14">
    <source>
        <dbReference type="Proteomes" id="UP000237968"/>
    </source>
</evidence>
<evidence type="ECO:0000256" key="3">
    <source>
        <dbReference type="ARBA" id="ARBA00022705"/>
    </source>
</evidence>
<comment type="catalytic activity">
    <reaction evidence="10 11">
        <text>NAD(+) + (deoxyribonucleotide)n-3'-hydroxyl + 5'-phospho-(deoxyribonucleotide)m = (deoxyribonucleotide)n+m + AMP + beta-nicotinamide D-nucleotide.</text>
        <dbReference type="EC" id="6.5.1.2"/>
    </reaction>
</comment>
<keyword evidence="6 11" id="KW-0862">Zinc</keyword>
<dbReference type="GO" id="GO:0046872">
    <property type="term" value="F:metal ion binding"/>
    <property type="evidence" value="ECO:0007669"/>
    <property type="project" value="UniProtKB-KW"/>
</dbReference>
<dbReference type="Pfam" id="PF03120">
    <property type="entry name" value="OB_DNA_ligase"/>
    <property type="match status" value="1"/>
</dbReference>
<protein>
    <recommendedName>
        <fullName evidence="11">DNA ligase</fullName>
        <ecNumber evidence="11">6.5.1.2</ecNumber>
    </recommendedName>
    <alternativeName>
        <fullName evidence="11">Polydeoxyribonucleotide synthase [NAD(+)]</fullName>
    </alternativeName>
</protein>
<dbReference type="RefSeq" id="WP_106395829.1">
    <property type="nucleotide sequence ID" value="NZ_PVNK01000292.1"/>
</dbReference>
<dbReference type="NCBIfam" id="TIGR00575">
    <property type="entry name" value="dnlj"/>
    <property type="match status" value="1"/>
</dbReference>
<keyword evidence="7 11" id="KW-0460">Magnesium</keyword>
<dbReference type="Pfam" id="PF12826">
    <property type="entry name" value="HHH_2"/>
    <property type="match status" value="1"/>
</dbReference>
<feature type="binding site" evidence="11">
    <location>
        <begin position="110"/>
        <end position="111"/>
    </location>
    <ligand>
        <name>NAD(+)</name>
        <dbReference type="ChEBI" id="CHEBI:57540"/>
    </ligand>
</feature>
<organism evidence="13 14">
    <name type="scientific">Enhygromyxa salina</name>
    <dbReference type="NCBI Taxonomy" id="215803"/>
    <lineage>
        <taxon>Bacteria</taxon>
        <taxon>Pseudomonadati</taxon>
        <taxon>Myxococcota</taxon>
        <taxon>Polyangia</taxon>
        <taxon>Nannocystales</taxon>
        <taxon>Nannocystaceae</taxon>
        <taxon>Enhygromyxa</taxon>
    </lineage>
</organism>
<dbReference type="Pfam" id="PF14520">
    <property type="entry name" value="HHH_5"/>
    <property type="match status" value="1"/>
</dbReference>
<feature type="binding site" evidence="11">
    <location>
        <position position="330"/>
    </location>
    <ligand>
        <name>NAD(+)</name>
        <dbReference type="ChEBI" id="CHEBI:57540"/>
    </ligand>
</feature>
<dbReference type="SMART" id="SM00278">
    <property type="entry name" value="HhH1"/>
    <property type="match status" value="3"/>
</dbReference>
<keyword evidence="3 11" id="KW-0235">DNA replication</keyword>
<feature type="domain" description="BRCT" evidence="12">
    <location>
        <begin position="609"/>
        <end position="695"/>
    </location>
</feature>
<dbReference type="InterPro" id="IPR013840">
    <property type="entry name" value="DNAligase_N"/>
</dbReference>
<dbReference type="AlphaFoldDB" id="A0A2S9XBD1"/>
<evidence type="ECO:0000256" key="1">
    <source>
        <dbReference type="ARBA" id="ARBA00004067"/>
    </source>
</evidence>
<proteinExistence type="inferred from homology"/>
<dbReference type="OrthoDB" id="9759736at2"/>
<feature type="binding site" evidence="11">
    <location>
        <position position="425"/>
    </location>
    <ligand>
        <name>Zn(2+)</name>
        <dbReference type="ChEBI" id="CHEBI:29105"/>
    </ligand>
</feature>
<reference evidence="13 14" key="1">
    <citation type="submission" date="2018-03" db="EMBL/GenBank/DDBJ databases">
        <title>Draft Genome Sequences of the Obligatory Marine Myxobacteria Enhygromyxa salina SWB005.</title>
        <authorList>
            <person name="Poehlein A."/>
            <person name="Moghaddam J.A."/>
            <person name="Harms H."/>
            <person name="Alanjari M."/>
            <person name="Koenig G.M."/>
            <person name="Daniel R."/>
            <person name="Schaeberle T.F."/>
        </authorList>
    </citation>
    <scope>NUCLEOTIDE SEQUENCE [LARGE SCALE GENOMIC DNA]</scope>
    <source>
        <strain evidence="13 14">SWB005</strain>
    </source>
</reference>
<dbReference type="SUPFAM" id="SSF50249">
    <property type="entry name" value="Nucleic acid-binding proteins"/>
    <property type="match status" value="1"/>
</dbReference>
<comment type="caution">
    <text evidence="11">Lacks conserved residue(s) required for the propagation of feature annotation.</text>
</comment>
<feature type="active site" description="N6-AMP-lysine intermediate" evidence="11">
    <location>
        <position position="136"/>
    </location>
</feature>
<comment type="cofactor">
    <cofactor evidence="11">
        <name>Mg(2+)</name>
        <dbReference type="ChEBI" id="CHEBI:18420"/>
    </cofactor>
    <cofactor evidence="11">
        <name>Mn(2+)</name>
        <dbReference type="ChEBI" id="CHEBI:29035"/>
    </cofactor>
</comment>
<evidence type="ECO:0000256" key="5">
    <source>
        <dbReference type="ARBA" id="ARBA00022763"/>
    </source>
</evidence>
<keyword evidence="4 11" id="KW-0479">Metal-binding</keyword>
<evidence type="ECO:0000256" key="6">
    <source>
        <dbReference type="ARBA" id="ARBA00022833"/>
    </source>
</evidence>
<dbReference type="InterPro" id="IPR036420">
    <property type="entry name" value="BRCT_dom_sf"/>
</dbReference>
<dbReference type="InterPro" id="IPR013839">
    <property type="entry name" value="DNAligase_adenylation"/>
</dbReference>
<dbReference type="EC" id="6.5.1.2" evidence="11"/>
<keyword evidence="5 11" id="KW-0227">DNA damage</keyword>
<dbReference type="NCBIfam" id="NF005932">
    <property type="entry name" value="PRK07956.1"/>
    <property type="match status" value="1"/>
</dbReference>
<keyword evidence="8 11" id="KW-0520">NAD</keyword>
<sequence>MATDTIPQDIASMDAATIERGLPSFEPPTLEALIRRTNREYWDANAPTIPDPLYDRLVEALRRLAPDNPVLDELGESLPDGPVIEAEATATIPPEDRLGAPVRHTRSMLSLGKCYGAEELLAWAEKFEGEILMMPKMDGVACSLRYNDKGELFLAATRGNGSEGEDITINALEVADIPKQLDAKSLAHSGLANSELSLEVRGELFMRLSVFERYKDQYSNPRNLTAGAIKHKERGKTAAYTLSFYAYDLLNHGLGHEREKFELLKALGFSVEECEFVARDALQDSFERWSRRREAIDYEIDGVVYRAADTGEQARLGETGHHPRWSIAYKFQGDTGTTTLEDVLWSVSRTGTITPVGLFKPIELSGAMIGRAGLHNLNRFEELDLSEGATIEVTRRGGVIPHVERMIAPGPGAKKFEIPTRCPACGSEAERRKKRDGEFLFCSRPEACVSARLGELLHFAKVVDIQGFGPKIVTQAVDAGLLSSPVDFYALRTEDLETLDRLGRRSAQNLVDQVEAHRSVELPVFLQALGIDHLGRQNALLLADEFRTLAAVRAVDRDTLLEVKGIKDAIADAILGGLEARSELIDALLTHVSVVDLPEKSEDDSAEQPVEGVLGGKSFLFTGALEAFTRKQAQDKVEAHGGVSAAGVNKTLDYLVVGAGKGAKSSKQKKAEKLVDGGAPLKVITEAEFLEMIGE</sequence>
<dbReference type="SMART" id="SM00532">
    <property type="entry name" value="LIGANc"/>
    <property type="match status" value="1"/>
</dbReference>
<dbReference type="InterPro" id="IPR041663">
    <property type="entry name" value="DisA/LigA_HHH"/>
</dbReference>
<dbReference type="InterPro" id="IPR003583">
    <property type="entry name" value="Hlx-hairpin-Hlx_DNA-bd_motif"/>
</dbReference>
<accession>A0A2S9XBD1</accession>
<comment type="similarity">
    <text evidence="11">Belongs to the NAD-dependent DNA ligase family. LigA subfamily.</text>
</comment>
<evidence type="ECO:0000256" key="8">
    <source>
        <dbReference type="ARBA" id="ARBA00023027"/>
    </source>
</evidence>
<evidence type="ECO:0000256" key="4">
    <source>
        <dbReference type="ARBA" id="ARBA00022723"/>
    </source>
</evidence>
<keyword evidence="11" id="KW-0464">Manganese</keyword>
<dbReference type="Gene3D" id="3.30.470.30">
    <property type="entry name" value="DNA ligase/mRNA capping enzyme"/>
    <property type="match status" value="1"/>
</dbReference>
<dbReference type="SUPFAM" id="SSF47781">
    <property type="entry name" value="RuvA domain 2-like"/>
    <property type="match status" value="1"/>
</dbReference>
<dbReference type="HAMAP" id="MF_01588">
    <property type="entry name" value="DNA_ligase_A"/>
    <property type="match status" value="1"/>
</dbReference>
<dbReference type="GO" id="GO:0003911">
    <property type="term" value="F:DNA ligase (NAD+) activity"/>
    <property type="evidence" value="ECO:0007669"/>
    <property type="project" value="UniProtKB-UniRule"/>
</dbReference>
<dbReference type="PIRSF" id="PIRSF001604">
    <property type="entry name" value="LigA"/>
    <property type="match status" value="1"/>
</dbReference>
<comment type="caution">
    <text evidence="13">The sequence shown here is derived from an EMBL/GenBank/DDBJ whole genome shotgun (WGS) entry which is preliminary data.</text>
</comment>
<dbReference type="GO" id="GO:0006260">
    <property type="term" value="P:DNA replication"/>
    <property type="evidence" value="ECO:0007669"/>
    <property type="project" value="UniProtKB-KW"/>
</dbReference>
<keyword evidence="9 11" id="KW-0234">DNA repair</keyword>
<dbReference type="CDD" id="cd17748">
    <property type="entry name" value="BRCT_DNA_ligase_like"/>
    <property type="match status" value="1"/>
</dbReference>
<dbReference type="SUPFAM" id="SSF52113">
    <property type="entry name" value="BRCT domain"/>
    <property type="match status" value="1"/>
</dbReference>
<dbReference type="Gene3D" id="6.20.10.30">
    <property type="match status" value="1"/>
</dbReference>
<dbReference type="InterPro" id="IPR001357">
    <property type="entry name" value="BRCT_dom"/>
</dbReference>